<keyword evidence="6 10" id="KW-0479">Metal-binding</keyword>
<dbReference type="SUPFAM" id="SSF53098">
    <property type="entry name" value="Ribonuclease H-like"/>
    <property type="match status" value="1"/>
</dbReference>
<evidence type="ECO:0000313" key="12">
    <source>
        <dbReference type="EMBL" id="TCX36600.1"/>
    </source>
</evidence>
<dbReference type="PANTHER" id="PTHR10642">
    <property type="entry name" value="RIBONUCLEASE H1"/>
    <property type="match status" value="1"/>
</dbReference>
<dbReference type="HAMAP" id="MF_00042">
    <property type="entry name" value="RNase_H"/>
    <property type="match status" value="1"/>
</dbReference>
<keyword evidence="5 10" id="KW-0540">Nuclease</keyword>
<proteinExistence type="inferred from homology"/>
<dbReference type="Pfam" id="PF00075">
    <property type="entry name" value="RNase_H"/>
    <property type="match status" value="1"/>
</dbReference>
<protein>
    <recommendedName>
        <fullName evidence="10">Ribonuclease H</fullName>
        <shortName evidence="10">RNase H</shortName>
        <ecNumber evidence="10">3.1.26.4</ecNumber>
    </recommendedName>
</protein>
<evidence type="ECO:0000256" key="3">
    <source>
        <dbReference type="ARBA" id="ARBA00005300"/>
    </source>
</evidence>
<comment type="subcellular location">
    <subcellularLocation>
        <location evidence="10">Cytoplasm</location>
    </subcellularLocation>
</comment>
<evidence type="ECO:0000256" key="9">
    <source>
        <dbReference type="ARBA" id="ARBA00022842"/>
    </source>
</evidence>
<comment type="caution">
    <text evidence="12">The sequence shown here is derived from an EMBL/GenBank/DDBJ whole genome shotgun (WGS) entry which is preliminary data.</text>
</comment>
<evidence type="ECO:0000256" key="5">
    <source>
        <dbReference type="ARBA" id="ARBA00022722"/>
    </source>
</evidence>
<dbReference type="InterPro" id="IPR002156">
    <property type="entry name" value="RNaseH_domain"/>
</dbReference>
<comment type="catalytic activity">
    <reaction evidence="1 10">
        <text>Endonucleolytic cleavage to 5'-phosphomonoester.</text>
        <dbReference type="EC" id="3.1.26.4"/>
    </reaction>
</comment>
<keyword evidence="9 10" id="KW-0460">Magnesium</keyword>
<keyword evidence="7 10" id="KW-0255">Endonuclease</keyword>
<dbReference type="GO" id="GO:0003676">
    <property type="term" value="F:nucleic acid binding"/>
    <property type="evidence" value="ECO:0007669"/>
    <property type="project" value="InterPro"/>
</dbReference>
<evidence type="ECO:0000256" key="2">
    <source>
        <dbReference type="ARBA" id="ARBA00004065"/>
    </source>
</evidence>
<comment type="function">
    <text evidence="2 10">Endonuclease that specifically degrades the RNA of RNA-DNA hybrids.</text>
</comment>
<accession>A0A483IZY2</accession>
<comment type="subunit">
    <text evidence="4 10">Monomer.</text>
</comment>
<feature type="binding site" evidence="10">
    <location>
        <position position="101"/>
    </location>
    <ligand>
        <name>Mg(2+)</name>
        <dbReference type="ChEBI" id="CHEBI:18420"/>
        <label>1</label>
    </ligand>
</feature>
<dbReference type="NCBIfam" id="NF001236">
    <property type="entry name" value="PRK00203.1"/>
    <property type="match status" value="1"/>
</dbReference>
<evidence type="ECO:0000256" key="6">
    <source>
        <dbReference type="ARBA" id="ARBA00022723"/>
    </source>
</evidence>
<comment type="cofactor">
    <cofactor evidence="10">
        <name>Mg(2+)</name>
        <dbReference type="ChEBI" id="CHEBI:18420"/>
    </cofactor>
    <text evidence="10">Binds 1 Mg(2+) ion per subunit. May bind a second metal ion at a regulatory site, or after substrate binding.</text>
</comment>
<feature type="binding site" evidence="10">
    <location>
        <position position="40"/>
    </location>
    <ligand>
        <name>Mg(2+)</name>
        <dbReference type="ChEBI" id="CHEBI:18420"/>
        <label>2</label>
    </ligand>
</feature>
<dbReference type="GO" id="GO:0000287">
    <property type="term" value="F:magnesium ion binding"/>
    <property type="evidence" value="ECO:0007669"/>
    <property type="project" value="UniProtKB-UniRule"/>
</dbReference>
<evidence type="ECO:0000256" key="7">
    <source>
        <dbReference type="ARBA" id="ARBA00022759"/>
    </source>
</evidence>
<dbReference type="InterPro" id="IPR036397">
    <property type="entry name" value="RNaseH_sf"/>
</dbReference>
<dbReference type="InterPro" id="IPR050092">
    <property type="entry name" value="RNase_H"/>
</dbReference>
<dbReference type="PROSITE" id="PS50879">
    <property type="entry name" value="RNASE_H_1"/>
    <property type="match status" value="1"/>
</dbReference>
<dbReference type="EC" id="3.1.26.4" evidence="10"/>
<dbReference type="AlphaFoldDB" id="A0A483IZY2"/>
<dbReference type="Gene3D" id="3.30.420.10">
    <property type="entry name" value="Ribonuclease H-like superfamily/Ribonuclease H"/>
    <property type="match status" value="1"/>
</dbReference>
<feature type="binding site" evidence="10">
    <location>
        <position position="79"/>
    </location>
    <ligand>
        <name>Mg(2+)</name>
        <dbReference type="ChEBI" id="CHEBI:18420"/>
        <label>1</label>
    </ligand>
</feature>
<reference evidence="12" key="1">
    <citation type="submission" date="2019-01" db="EMBL/GenBank/DDBJ databases">
        <authorList>
            <person name="Lista F."/>
            <person name="Anselmo A."/>
        </authorList>
    </citation>
    <scope>NUCLEOTIDE SEQUENCE</scope>
    <source>
        <strain evidence="12">13S</strain>
    </source>
</reference>
<organism evidence="12">
    <name type="scientific">Klebsiella pneumoniae</name>
    <dbReference type="NCBI Taxonomy" id="573"/>
    <lineage>
        <taxon>Bacteria</taxon>
        <taxon>Pseudomonadati</taxon>
        <taxon>Pseudomonadota</taxon>
        <taxon>Gammaproteobacteria</taxon>
        <taxon>Enterobacterales</taxon>
        <taxon>Enterobacteriaceae</taxon>
        <taxon>Klebsiella/Raoultella group</taxon>
        <taxon>Klebsiella</taxon>
        <taxon>Klebsiella pneumoniae complex</taxon>
    </lineage>
</organism>
<dbReference type="FunFam" id="3.30.420.10:FF:000089">
    <property type="entry name" value="Ribonuclease H"/>
    <property type="match status" value="1"/>
</dbReference>
<dbReference type="GO" id="GO:0005737">
    <property type="term" value="C:cytoplasm"/>
    <property type="evidence" value="ECO:0007669"/>
    <property type="project" value="UniProtKB-SubCell"/>
</dbReference>
<dbReference type="InterPro" id="IPR022892">
    <property type="entry name" value="RNaseHI"/>
</dbReference>
<evidence type="ECO:0000256" key="8">
    <source>
        <dbReference type="ARBA" id="ARBA00022801"/>
    </source>
</evidence>
<keyword evidence="8 10" id="KW-0378">Hydrolase</keyword>
<dbReference type="GO" id="GO:0043137">
    <property type="term" value="P:DNA replication, removal of RNA primer"/>
    <property type="evidence" value="ECO:0007669"/>
    <property type="project" value="TreeGrafter"/>
</dbReference>
<dbReference type="GO" id="GO:0004523">
    <property type="term" value="F:RNA-DNA hybrid ribonuclease activity"/>
    <property type="evidence" value="ECO:0007669"/>
    <property type="project" value="UniProtKB-UniRule"/>
</dbReference>
<keyword evidence="10" id="KW-0963">Cytoplasm</keyword>
<feature type="domain" description="RNase H type-1" evidence="11">
    <location>
        <begin position="31"/>
        <end position="173"/>
    </location>
</feature>
<dbReference type="InterPro" id="IPR012337">
    <property type="entry name" value="RNaseH-like_sf"/>
</dbReference>
<dbReference type="EMBL" id="SDCJ01000016">
    <property type="protein sequence ID" value="TCX36600.1"/>
    <property type="molecule type" value="Genomic_DNA"/>
</dbReference>
<evidence type="ECO:0000256" key="1">
    <source>
        <dbReference type="ARBA" id="ARBA00000077"/>
    </source>
</evidence>
<sequence>MAKKPTKQKGIKYNRQKHISDKNMATKFDPRLKEVVLYTDGSCLKNPGGAGGVAAIVRFGEHHKTVQEGFRSTTNNRMEMLAAIRGLDLLNQKCNVTIYTDSQYLINGISLWIKGWKKRGWKLANGERVKNVDLWQELDAAVSGHRVRWCWVKGHDGNPDNELCDMMARSAAESPTMVDRIYESICAYN</sequence>
<dbReference type="CDD" id="cd09278">
    <property type="entry name" value="RNase_HI_prokaryote_like"/>
    <property type="match status" value="1"/>
</dbReference>
<feature type="binding site" evidence="10">
    <location>
        <position position="40"/>
    </location>
    <ligand>
        <name>Mg(2+)</name>
        <dbReference type="ChEBI" id="CHEBI:18420"/>
        <label>1</label>
    </ligand>
</feature>
<evidence type="ECO:0000259" key="11">
    <source>
        <dbReference type="PROSITE" id="PS50879"/>
    </source>
</evidence>
<feature type="binding site" evidence="10">
    <location>
        <position position="165"/>
    </location>
    <ligand>
        <name>Mg(2+)</name>
        <dbReference type="ChEBI" id="CHEBI:18420"/>
        <label>2</label>
    </ligand>
</feature>
<comment type="similarity">
    <text evidence="3 10">Belongs to the RNase H family.</text>
</comment>
<gene>
    <name evidence="10" type="primary">rnhA</name>
    <name evidence="12" type="ORF">ETE75_20265</name>
</gene>
<evidence type="ECO:0000256" key="4">
    <source>
        <dbReference type="ARBA" id="ARBA00011245"/>
    </source>
</evidence>
<name>A0A483IZY2_KLEPN</name>
<evidence type="ECO:0000256" key="10">
    <source>
        <dbReference type="HAMAP-Rule" id="MF_00042"/>
    </source>
</evidence>
<dbReference type="PANTHER" id="PTHR10642:SF26">
    <property type="entry name" value="RIBONUCLEASE H1"/>
    <property type="match status" value="1"/>
</dbReference>